<protein>
    <recommendedName>
        <fullName evidence="1">F-box domain-containing protein</fullName>
    </recommendedName>
</protein>
<organism evidence="2 3">
    <name type="scientific">Trichuris suis</name>
    <name type="common">pig whipworm</name>
    <dbReference type="NCBI Taxonomy" id="68888"/>
    <lineage>
        <taxon>Eukaryota</taxon>
        <taxon>Metazoa</taxon>
        <taxon>Ecdysozoa</taxon>
        <taxon>Nematoda</taxon>
        <taxon>Enoplea</taxon>
        <taxon>Dorylaimia</taxon>
        <taxon>Trichinellida</taxon>
        <taxon>Trichuridae</taxon>
        <taxon>Trichuris</taxon>
    </lineage>
</organism>
<dbReference type="InterPro" id="IPR001810">
    <property type="entry name" value="F-box_dom"/>
</dbReference>
<evidence type="ECO:0000313" key="2">
    <source>
        <dbReference type="EMBL" id="KFD52416.1"/>
    </source>
</evidence>
<keyword evidence="3" id="KW-1185">Reference proteome</keyword>
<dbReference type="Gene3D" id="3.80.10.10">
    <property type="entry name" value="Ribonuclease Inhibitor"/>
    <property type="match status" value="2"/>
</dbReference>
<dbReference type="CDD" id="cd09917">
    <property type="entry name" value="F-box_SF"/>
    <property type="match status" value="1"/>
</dbReference>
<dbReference type="AlphaFoldDB" id="A0A085M5C0"/>
<dbReference type="PANTHER" id="PTHR16134:SF119">
    <property type="entry name" value="AT02038P-RELATED"/>
    <property type="match status" value="1"/>
</dbReference>
<dbReference type="SMART" id="SM00256">
    <property type="entry name" value="FBOX"/>
    <property type="match status" value="1"/>
</dbReference>
<accession>A0A085M5C0</accession>
<reference evidence="2 3" key="1">
    <citation type="journal article" date="2014" name="Nat. Genet.">
        <title>Genome and transcriptome of the porcine whipworm Trichuris suis.</title>
        <authorList>
            <person name="Jex A.R."/>
            <person name="Nejsum P."/>
            <person name="Schwarz E.M."/>
            <person name="Hu L."/>
            <person name="Young N.D."/>
            <person name="Hall R.S."/>
            <person name="Korhonen P.K."/>
            <person name="Liao S."/>
            <person name="Thamsborg S."/>
            <person name="Xia J."/>
            <person name="Xu P."/>
            <person name="Wang S."/>
            <person name="Scheerlinck J.P."/>
            <person name="Hofmann A."/>
            <person name="Sternberg P.W."/>
            <person name="Wang J."/>
            <person name="Gasser R.B."/>
        </authorList>
    </citation>
    <scope>NUCLEOTIDE SEQUENCE [LARGE SCALE GENOMIC DNA]</scope>
    <source>
        <strain evidence="2">DCEP-RM93M</strain>
    </source>
</reference>
<dbReference type="SUPFAM" id="SSF52047">
    <property type="entry name" value="RNI-like"/>
    <property type="match status" value="1"/>
</dbReference>
<dbReference type="SUPFAM" id="SSF81383">
    <property type="entry name" value="F-box domain"/>
    <property type="match status" value="1"/>
</dbReference>
<dbReference type="InterPro" id="IPR036047">
    <property type="entry name" value="F-box-like_dom_sf"/>
</dbReference>
<gene>
    <name evidence="2" type="ORF">M513_06797</name>
</gene>
<feature type="domain" description="F-box" evidence="1">
    <location>
        <begin position="46"/>
        <end position="90"/>
    </location>
</feature>
<dbReference type="InterPro" id="IPR032675">
    <property type="entry name" value="LRR_dom_sf"/>
</dbReference>
<proteinExistence type="predicted"/>
<dbReference type="Proteomes" id="UP000030764">
    <property type="component" value="Unassembled WGS sequence"/>
</dbReference>
<dbReference type="EMBL" id="KL363228">
    <property type="protein sequence ID" value="KFD52416.1"/>
    <property type="molecule type" value="Genomic_DNA"/>
</dbReference>
<evidence type="ECO:0000259" key="1">
    <source>
        <dbReference type="PROSITE" id="PS50181"/>
    </source>
</evidence>
<dbReference type="PROSITE" id="PS50181">
    <property type="entry name" value="FBOX"/>
    <property type="match status" value="1"/>
</dbReference>
<evidence type="ECO:0000313" key="3">
    <source>
        <dbReference type="Proteomes" id="UP000030764"/>
    </source>
</evidence>
<dbReference type="PANTHER" id="PTHR16134">
    <property type="entry name" value="F-BOX/TPR REPEAT PROTEIN POF3"/>
    <property type="match status" value="1"/>
</dbReference>
<feature type="non-terminal residue" evidence="2">
    <location>
        <position position="1"/>
    </location>
</feature>
<name>A0A085M5C0_9BILA</name>
<sequence>LAYSELSCLAVELLFVANRRDIPSAPKCARRRFVIGKKYIRKMAVGAELLDLPDEVLLKIFDYLSVRETLRLEGTCRRLYLIAERHWKRLTCLDLLDFLSSNNRNSLDICSAYKFDMAAKSVVERVGPHLKHLVLSRFGPLEYGLRMGLEYAVVEYCSNLESLNLSYRLLERFWLVQLAEATPTLKKLNVAQVHIRHYGGLDDKLLETVLKHWNKLETLVVRNNKRIHLACYQYLPTTLRQLDVKGCAVSSAFVTYALKHCPKLDTLAVTYQPDAPLLQPFSSGEQQIKRLSVDCPAPFALPHWLVTSIESLTGLRSLTICSHLVTDVTFKVIGRCLVNLEELSLPGSRPGSLSSAEKALLELKHLPKLCRVAVKGNPIGPTLLRTCGQLERLIHIDVSYAVKQHELADIFDDIRSPVLRTLVMKGFCPVTGDRIRMRQELISRLKPNCPSLANVILS</sequence>
<dbReference type="Pfam" id="PF12937">
    <property type="entry name" value="F-box-like"/>
    <property type="match status" value="1"/>
</dbReference>